<comment type="caution">
    <text evidence="2">The sequence shown here is derived from an EMBL/GenBank/DDBJ whole genome shotgun (WGS) entry which is preliminary data.</text>
</comment>
<dbReference type="EMBL" id="SSOP01000014">
    <property type="protein sequence ID" value="KAB5594976.1"/>
    <property type="molecule type" value="Genomic_DNA"/>
</dbReference>
<evidence type="ECO:0000313" key="3">
    <source>
        <dbReference type="Proteomes" id="UP000383932"/>
    </source>
</evidence>
<dbReference type="AlphaFoldDB" id="A0A5N5QUX4"/>
<evidence type="ECO:0000256" key="1">
    <source>
        <dbReference type="SAM" id="MobiDB-lite"/>
    </source>
</evidence>
<evidence type="ECO:0000313" key="2">
    <source>
        <dbReference type="EMBL" id="KAB5594976.1"/>
    </source>
</evidence>
<protein>
    <submittedName>
        <fullName evidence="2">Uncharacterized protein</fullName>
    </submittedName>
</protein>
<organism evidence="2 3">
    <name type="scientific">Ceratobasidium theobromae</name>
    <dbReference type="NCBI Taxonomy" id="1582974"/>
    <lineage>
        <taxon>Eukaryota</taxon>
        <taxon>Fungi</taxon>
        <taxon>Dikarya</taxon>
        <taxon>Basidiomycota</taxon>
        <taxon>Agaricomycotina</taxon>
        <taxon>Agaricomycetes</taxon>
        <taxon>Cantharellales</taxon>
        <taxon>Ceratobasidiaceae</taxon>
        <taxon>Ceratobasidium</taxon>
    </lineage>
</organism>
<keyword evidence="3" id="KW-1185">Reference proteome</keyword>
<feature type="compositionally biased region" description="Polar residues" evidence="1">
    <location>
        <begin position="49"/>
        <end position="65"/>
    </location>
</feature>
<proteinExistence type="predicted"/>
<feature type="region of interest" description="Disordered" evidence="1">
    <location>
        <begin position="1"/>
        <end position="28"/>
    </location>
</feature>
<dbReference type="Proteomes" id="UP000383932">
    <property type="component" value="Unassembled WGS sequence"/>
</dbReference>
<feature type="region of interest" description="Disordered" evidence="1">
    <location>
        <begin position="90"/>
        <end position="128"/>
    </location>
</feature>
<feature type="compositionally biased region" description="Basic and acidic residues" evidence="1">
    <location>
        <begin position="110"/>
        <end position="122"/>
    </location>
</feature>
<feature type="compositionally biased region" description="Basic and acidic residues" evidence="1">
    <location>
        <begin position="15"/>
        <end position="25"/>
    </location>
</feature>
<gene>
    <name evidence="2" type="ORF">CTheo_1609</name>
</gene>
<reference evidence="2 3" key="1">
    <citation type="journal article" date="2019" name="Fungal Biol. Biotechnol.">
        <title>Draft genome sequence of fastidious pathogen Ceratobasidium theobromae, which causes vascular-streak dieback in Theobroma cacao.</title>
        <authorList>
            <person name="Ali S.S."/>
            <person name="Asman A."/>
            <person name="Shao J."/>
            <person name="Firmansyah A.P."/>
            <person name="Susilo A.W."/>
            <person name="Rosmana A."/>
            <person name="McMahon P."/>
            <person name="Junaid M."/>
            <person name="Guest D."/>
            <person name="Kheng T.Y."/>
            <person name="Meinhardt L.W."/>
            <person name="Bailey B.A."/>
        </authorList>
    </citation>
    <scope>NUCLEOTIDE SEQUENCE [LARGE SCALE GENOMIC DNA]</scope>
    <source>
        <strain evidence="2 3">CT2</strain>
    </source>
</reference>
<accession>A0A5N5QUX4</accession>
<feature type="region of interest" description="Disordered" evidence="1">
    <location>
        <begin position="43"/>
        <end position="75"/>
    </location>
</feature>
<sequence>MSIVLRGGAGIGARRGCDGQSEREWGTPSSLGFYLDSHRRPRALAPEPSTATPVNTCKHTPSLLTQPPADTPPPVPHRCHRCHRCHGPHRIHTAAARPTPRPRRPGTAPRSEKSQTDPDFRSAHSKPRLLRFSSISYQGTPQGTGKIPSHADTAFSQATSHHGFLNRNPIPPPQHVCISYVAAYALGFPYPRSLQFPATPSMARLPLRSPHPARPCLLRYQSGAHPATCSAISAPPAQCARMIDTTIDIVIIRAHYGLPALAIRPHHDAHSAIEQTISTHAHTRHPIEPDSSPGHDPTILDGDDYASRSIPICGCHHCPTCQPINHSAVSVHTLEPTAPETTTHIRN</sequence>
<name>A0A5N5QUX4_9AGAM</name>